<keyword evidence="2" id="KW-0812">Transmembrane</keyword>
<gene>
    <name evidence="3" type="ORF">CFK41_17545</name>
</gene>
<evidence type="ECO:0000256" key="2">
    <source>
        <dbReference type="SAM" id="Phobius"/>
    </source>
</evidence>
<accession>A0A291H2Q3</accession>
<dbReference type="AlphaFoldDB" id="A0A291H2Q3"/>
<feature type="region of interest" description="Disordered" evidence="1">
    <location>
        <begin position="191"/>
        <end position="217"/>
    </location>
</feature>
<dbReference type="Proteomes" id="UP000217889">
    <property type="component" value="Chromosome"/>
</dbReference>
<dbReference type="Pfam" id="PF19516">
    <property type="entry name" value="DUF6049"/>
    <property type="match status" value="1"/>
</dbReference>
<feature type="region of interest" description="Disordered" evidence="1">
    <location>
        <begin position="669"/>
        <end position="714"/>
    </location>
</feature>
<reference evidence="3 4" key="1">
    <citation type="journal article" date="2014" name="Int. J. Syst. Evol. Microbiol.">
        <title>Brachybacterium ginsengisoli sp. nov., isolated from soil of a ginseng field.</title>
        <authorList>
            <person name="Hoang V.A."/>
            <person name="Kim Y.J."/>
            <person name="Nguyen N.L."/>
            <person name="Yang D.C."/>
        </authorList>
    </citation>
    <scope>NUCLEOTIDE SEQUENCE [LARGE SCALE GENOMIC DNA]</scope>
    <source>
        <strain evidence="3 4">DCY80</strain>
    </source>
</reference>
<sequence length="714" mass="74914">MSMDLVSLTPTSLAPGGTLEAQVEVTNTSSEPQSALALELRTRTSRITDRAELSAWESDTTAQPTGEAIASSAPHDELAPGESVLLTVTVDAEELDYSEEPYYWGTRRLELTVASEEDPLSTLRTFVVWRPAEAEDTITQSVLLPLAAEDASQMVTDPEAFATSAESGQLASVRETAPQVGADWWLDPALLDPPAMPVAQEDGEETPAGSVPEYGPEPRSAELAEVLEGASAQRTVLSMPYADSDTASLQAAGADDLAGMIGDRGDQVWKDREIAPRAEALRVDGQSADADALESVLESGATAAIVPSSSLRSDPASSVTPSSIGMYTSTRQPGAQLPLLAPDPELSSEFSQLTSGNDTEQVQQRLLAETATVASEYATSPRHLLISPSPDAVLDPTATSSAMDALQEAPWIEAGSTSELLDAAEHQDWTTDPLAGGDALYALGEVDGDAVVPSGPSATGRWQHLESAEAPAPLPEDALLELEAASAQVDTLAAAMEDDSPLDAPRREIIAGTSARWRGEPGVPAERAQEATELATALQNRIEVVPASGYNVISDAVSVPITISNRLDTPITVRIAVTSDKPLVQVGEPKVVTVPARGKIDAPIDVEAIANGTVTLTTVVTTEDGRALTAPADVPLTVNPSWENWTTLVIVIAMGLLVIVGVARARRTGSSTRAPAVVAPEDPEELARSGRSTPDRSPDPDTDIHPASPEEDRS</sequence>
<keyword evidence="2" id="KW-0472">Membrane</keyword>
<feature type="compositionally biased region" description="Low complexity" evidence="1">
    <location>
        <begin position="308"/>
        <end position="318"/>
    </location>
</feature>
<evidence type="ECO:0000313" key="4">
    <source>
        <dbReference type="Proteomes" id="UP000217889"/>
    </source>
</evidence>
<organism evidence="3 4">
    <name type="scientific">Brachybacterium ginsengisoli</name>
    <dbReference type="NCBI Taxonomy" id="1331682"/>
    <lineage>
        <taxon>Bacteria</taxon>
        <taxon>Bacillati</taxon>
        <taxon>Actinomycetota</taxon>
        <taxon>Actinomycetes</taxon>
        <taxon>Micrococcales</taxon>
        <taxon>Dermabacteraceae</taxon>
        <taxon>Brachybacterium</taxon>
    </lineage>
</organism>
<feature type="transmembrane region" description="Helical" evidence="2">
    <location>
        <begin position="645"/>
        <end position="663"/>
    </location>
</feature>
<dbReference type="EMBL" id="CP023564">
    <property type="protein sequence ID" value="ATG56712.1"/>
    <property type="molecule type" value="Genomic_DNA"/>
</dbReference>
<dbReference type="OrthoDB" id="4789076at2"/>
<feature type="compositionally biased region" description="Polar residues" evidence="1">
    <location>
        <begin position="319"/>
        <end position="330"/>
    </location>
</feature>
<proteinExistence type="predicted"/>
<keyword evidence="2" id="KW-1133">Transmembrane helix</keyword>
<name>A0A291H2Q3_9MICO</name>
<dbReference type="KEGG" id="bgg:CFK41_17545"/>
<keyword evidence="4" id="KW-1185">Reference proteome</keyword>
<dbReference type="InterPro" id="IPR046112">
    <property type="entry name" value="DUF6049"/>
</dbReference>
<evidence type="ECO:0000313" key="3">
    <source>
        <dbReference type="EMBL" id="ATG56712.1"/>
    </source>
</evidence>
<evidence type="ECO:0000256" key="1">
    <source>
        <dbReference type="SAM" id="MobiDB-lite"/>
    </source>
</evidence>
<feature type="region of interest" description="Disordered" evidence="1">
    <location>
        <begin position="307"/>
        <end position="330"/>
    </location>
</feature>
<feature type="compositionally biased region" description="Basic and acidic residues" evidence="1">
    <location>
        <begin position="685"/>
        <end position="714"/>
    </location>
</feature>
<protein>
    <submittedName>
        <fullName evidence="3">Uncharacterized protein</fullName>
    </submittedName>
</protein>